<name>A0A7G9YLE3_9EURY</name>
<dbReference type="SUPFAM" id="SSF48208">
    <property type="entry name" value="Six-hairpin glycosidases"/>
    <property type="match status" value="1"/>
</dbReference>
<reference evidence="1" key="1">
    <citation type="submission" date="2020-06" db="EMBL/GenBank/DDBJ databases">
        <title>Unique genomic features of the anaerobic methanotrophic archaea.</title>
        <authorList>
            <person name="Chadwick G.L."/>
            <person name="Skennerton C.T."/>
            <person name="Laso-Perez R."/>
            <person name="Leu A.O."/>
            <person name="Speth D.R."/>
            <person name="Yu H."/>
            <person name="Morgan-Lang C."/>
            <person name="Hatzenpichler R."/>
            <person name="Goudeau D."/>
            <person name="Malmstrom R."/>
            <person name="Brazelton W.J."/>
            <person name="Woyke T."/>
            <person name="Hallam S.J."/>
            <person name="Tyson G.W."/>
            <person name="Wegener G."/>
            <person name="Boetius A."/>
            <person name="Orphan V."/>
        </authorList>
    </citation>
    <scope>NUCLEOTIDE SEQUENCE</scope>
</reference>
<gene>
    <name evidence="1" type="ORF">IMBEDNDK_00037</name>
</gene>
<sequence>MKEIRSLIVRAFETIFDDFYDESTGIYPVLEYRLKDDIITYQPSNRKYWRYNPFLMLGVMYARFHIPDDVLRSYDGEIRRELDTFIEKLASEDTESLTSYTVGPLMVVFALAYETYNDEKYIDVVERILDASDFEIKINEDAFLLLGLSYIYEHIPKYREETVGKIEVLTNDILKHQNGRGLFVFGNISSKRHQNQMYTLWALNRAFKILNIGNTDPIQKNIEYTIENRMQENGGILWEDHIPFHLKIYHVLKRIRYWEYYFECHQCFFVHAVYGYSKLSSDKRYNNHAKLALEWIFGGNRFDLDLLEVSDLGVPHRIVDVSGNIHVKGQQFKGTYEIGGYLMALTDYAMWDII</sequence>
<proteinExistence type="predicted"/>
<evidence type="ECO:0000313" key="1">
    <source>
        <dbReference type="EMBL" id="QNO48827.1"/>
    </source>
</evidence>
<organism evidence="1">
    <name type="scientific">Candidatus Methanogaster sp. ANME-2c ERB4</name>
    <dbReference type="NCBI Taxonomy" id="2759911"/>
    <lineage>
        <taxon>Archaea</taxon>
        <taxon>Methanobacteriati</taxon>
        <taxon>Methanobacteriota</taxon>
        <taxon>Stenosarchaea group</taxon>
        <taxon>Methanomicrobia</taxon>
        <taxon>Methanosarcinales</taxon>
        <taxon>ANME-2 cluster</taxon>
        <taxon>Candidatus Methanogasteraceae</taxon>
        <taxon>Candidatus Methanogaster</taxon>
    </lineage>
</organism>
<accession>A0A7G9YLE3</accession>
<protein>
    <submittedName>
        <fullName evidence="1">Uncharacterized protein</fullName>
    </submittedName>
</protein>
<dbReference type="AlphaFoldDB" id="A0A7G9YLE3"/>
<dbReference type="EMBL" id="MT631362">
    <property type="protein sequence ID" value="QNO48827.1"/>
    <property type="molecule type" value="Genomic_DNA"/>
</dbReference>
<dbReference type="GO" id="GO:0005975">
    <property type="term" value="P:carbohydrate metabolic process"/>
    <property type="evidence" value="ECO:0007669"/>
    <property type="project" value="InterPro"/>
</dbReference>
<dbReference type="InterPro" id="IPR008928">
    <property type="entry name" value="6-hairpin_glycosidase_sf"/>
</dbReference>